<dbReference type="AlphaFoldDB" id="A0A847SNK7"/>
<dbReference type="GO" id="GO:0005615">
    <property type="term" value="C:extracellular space"/>
    <property type="evidence" value="ECO:0007669"/>
    <property type="project" value="TreeGrafter"/>
</dbReference>
<organism evidence="2 3">
    <name type="scientific">Chitinophaga eiseniae</name>
    <dbReference type="NCBI Taxonomy" id="634771"/>
    <lineage>
        <taxon>Bacteria</taxon>
        <taxon>Pseudomonadati</taxon>
        <taxon>Bacteroidota</taxon>
        <taxon>Chitinophagia</taxon>
        <taxon>Chitinophagales</taxon>
        <taxon>Chitinophagaceae</taxon>
        <taxon>Chitinophaga</taxon>
    </lineage>
</organism>
<dbReference type="InterPro" id="IPR036378">
    <property type="entry name" value="FAS1_dom_sf"/>
</dbReference>
<dbReference type="PANTHER" id="PTHR10900:SF77">
    <property type="entry name" value="FI19380P1"/>
    <property type="match status" value="1"/>
</dbReference>
<proteinExistence type="predicted"/>
<gene>
    <name evidence="2" type="ORF">HGH91_22495</name>
</gene>
<evidence type="ECO:0000259" key="1">
    <source>
        <dbReference type="PROSITE" id="PS50213"/>
    </source>
</evidence>
<dbReference type="PANTHER" id="PTHR10900">
    <property type="entry name" value="PERIOSTIN-RELATED"/>
    <property type="match status" value="1"/>
</dbReference>
<comment type="caution">
    <text evidence="2">The sequence shown here is derived from an EMBL/GenBank/DDBJ whole genome shotgun (WGS) entry which is preliminary data.</text>
</comment>
<feature type="domain" description="FAS1" evidence="1">
    <location>
        <begin position="27"/>
        <end position="170"/>
    </location>
</feature>
<dbReference type="EMBL" id="JABAHZ010000006">
    <property type="protein sequence ID" value="NLR81413.1"/>
    <property type="molecule type" value="Genomic_DNA"/>
</dbReference>
<dbReference type="RefSeq" id="WP_168741053.1">
    <property type="nucleotide sequence ID" value="NZ_JABAHZ010000006.1"/>
</dbReference>
<feature type="domain" description="FAS1" evidence="1">
    <location>
        <begin position="174"/>
        <end position="342"/>
    </location>
</feature>
<dbReference type="InterPro" id="IPR050904">
    <property type="entry name" value="Adhesion/Biosynth-related"/>
</dbReference>
<dbReference type="Proteomes" id="UP000552864">
    <property type="component" value="Unassembled WGS sequence"/>
</dbReference>
<keyword evidence="3" id="KW-1185">Reference proteome</keyword>
<dbReference type="Gene3D" id="2.30.180.10">
    <property type="entry name" value="FAS1 domain"/>
    <property type="match status" value="2"/>
</dbReference>
<name>A0A847SNK7_9BACT</name>
<evidence type="ECO:0000313" key="2">
    <source>
        <dbReference type="EMBL" id="NLR81413.1"/>
    </source>
</evidence>
<dbReference type="SMART" id="SM00554">
    <property type="entry name" value="FAS1"/>
    <property type="match status" value="1"/>
</dbReference>
<dbReference type="Pfam" id="PF02469">
    <property type="entry name" value="Fasciclin"/>
    <property type="match status" value="1"/>
</dbReference>
<accession>A0A847SNK7</accession>
<protein>
    <submittedName>
        <fullName evidence="2">Fasciclin domain-containing protein</fullName>
    </submittedName>
</protein>
<dbReference type="PROSITE" id="PS50213">
    <property type="entry name" value="FAS1"/>
    <property type="match status" value="2"/>
</dbReference>
<dbReference type="InterPro" id="IPR000782">
    <property type="entry name" value="FAS1_domain"/>
</dbReference>
<dbReference type="SUPFAM" id="SSF82153">
    <property type="entry name" value="FAS1 domain"/>
    <property type="match status" value="2"/>
</dbReference>
<evidence type="ECO:0000313" key="3">
    <source>
        <dbReference type="Proteomes" id="UP000552864"/>
    </source>
</evidence>
<reference evidence="2 3" key="1">
    <citation type="submission" date="2020-04" db="EMBL/GenBank/DDBJ databases">
        <authorList>
            <person name="Yin C."/>
        </authorList>
    </citation>
    <scope>NUCLEOTIDE SEQUENCE [LARGE SCALE GENOMIC DNA]</scope>
    <source>
        <strain evidence="2 3">Ak56</strain>
    </source>
</reference>
<sequence length="350" mass="38811">MTVLLLTLVAGCRKDNLLPPLDTTKVPRSMGVFIENNYDLSLLHAALKKTGLLDTLKAGGPFTLFAPDNAAFNGKGIATVADIENMNTDSLRAMMRYHIIRNRYFISSFPLQMDTKYVTLAGENLYITADKGNFAAEARNFFVNGAFVQLESKRNIALANGVIHIISRPLEYNAFTVQDYIARDTSLTLFVAAMKRFNLWDGFKTKNPLTIFAPVNSAFSKYGITAETIAAMNPAAYNPLCFGVYPLSMRPMHVFSTDGYVLSHTNVFGAGSIILEPYSVSPSYDYNWNGNIETAGVFINRRQGIDWIANPQGAFRLNYWGGRGNADHLCANGIVHVIDDLIFNPDLMKQ</sequence>